<reference evidence="2 3" key="1">
    <citation type="submission" date="2017-05" db="EMBL/GenBank/DDBJ databases">
        <title>The Genome Sequence of Enterococcus faecium 7H8_DIV0219.</title>
        <authorList>
            <consortium name="The Broad Institute Genomics Platform"/>
            <consortium name="The Broad Institute Genomic Center for Infectious Diseases"/>
            <person name="Earl A."/>
            <person name="Manson A."/>
            <person name="Schwartman J."/>
            <person name="Gilmore M."/>
            <person name="Abouelleil A."/>
            <person name="Cao P."/>
            <person name="Chapman S."/>
            <person name="Cusick C."/>
            <person name="Shea T."/>
            <person name="Young S."/>
            <person name="Neafsey D."/>
            <person name="Nusbaum C."/>
            <person name="Birren B."/>
        </authorList>
    </citation>
    <scope>NUCLEOTIDE SEQUENCE [LARGE SCALE GENOMIC DNA]</scope>
    <source>
        <strain evidence="2 3">7H8_DIV0219</strain>
    </source>
</reference>
<comment type="caution">
    <text evidence="2">The sequence shown here is derived from an EMBL/GenBank/DDBJ whole genome shotgun (WGS) entry which is preliminary data.</text>
</comment>
<feature type="non-terminal residue" evidence="2">
    <location>
        <position position="385"/>
    </location>
</feature>
<organism evidence="2 3">
    <name type="scientific">Enterococcus faecium</name>
    <name type="common">Streptococcus faecium</name>
    <dbReference type="NCBI Taxonomy" id="1352"/>
    <lineage>
        <taxon>Bacteria</taxon>
        <taxon>Bacillati</taxon>
        <taxon>Bacillota</taxon>
        <taxon>Bacilli</taxon>
        <taxon>Lactobacillales</taxon>
        <taxon>Enterococcaceae</taxon>
        <taxon>Enterococcus</taxon>
    </lineage>
</organism>
<dbReference type="PANTHER" id="PTHR37809:SF1">
    <property type="entry name" value="RIBOSOMAL PROTEIN S12 METHYLTHIOTRANSFERASE ACCESSORY FACTOR YCAO"/>
    <property type="match status" value="1"/>
</dbReference>
<dbReference type="PROSITE" id="PS51664">
    <property type="entry name" value="YCAO"/>
    <property type="match status" value="1"/>
</dbReference>
<evidence type="ECO:0000259" key="1">
    <source>
        <dbReference type="PROSITE" id="PS51664"/>
    </source>
</evidence>
<proteinExistence type="predicted"/>
<dbReference type="EMBL" id="NGKW01000027">
    <property type="protein sequence ID" value="OTN83642.1"/>
    <property type="molecule type" value="Genomic_DNA"/>
</dbReference>
<dbReference type="PANTHER" id="PTHR37809">
    <property type="entry name" value="RIBOSOMAL PROTEIN S12 METHYLTHIOTRANSFERASE ACCESSORY FACTOR YCAO"/>
    <property type="match status" value="1"/>
</dbReference>
<dbReference type="Pfam" id="PF02624">
    <property type="entry name" value="YcaO"/>
    <property type="match status" value="1"/>
</dbReference>
<dbReference type="InterPro" id="IPR003776">
    <property type="entry name" value="YcaO-like_dom"/>
</dbReference>
<gene>
    <name evidence="2" type="ORF">A5810_003123</name>
</gene>
<dbReference type="AlphaFoldDB" id="A0A242ARF0"/>
<name>A0A242ARF0_ENTFC</name>
<dbReference type="Gene3D" id="3.30.1330.230">
    <property type="match status" value="1"/>
</dbReference>
<evidence type="ECO:0000313" key="3">
    <source>
        <dbReference type="Proteomes" id="UP000194885"/>
    </source>
</evidence>
<feature type="domain" description="YcaO" evidence="1">
    <location>
        <begin position="90"/>
        <end position="385"/>
    </location>
</feature>
<evidence type="ECO:0000313" key="2">
    <source>
        <dbReference type="EMBL" id="OTN83642.1"/>
    </source>
</evidence>
<sequence length="385" mass="44606">MEINKLAIEKTNLFRRYIETENRYNGIDEMMSFYGDKGMIKQFRVGLPASGHLRLPIVNGMNYNVDYVLNKVARTGLNRLRISDTIFAGGKGTSLSDCLAAALGETFERIFGSFIFFEKFPEHIAGTYESLSKKHTLLNPEEYTLFLDKEYDDPSHMCERFTKESKIVWIKLNNNKKELWVPAQLIYLLYIGNKGEAQIGYSSSGGLSCHNTREEALNHGIYELVERDAINTCWNCKIPPKKIVFDEFPNSLRLKRLFSKYYYLLHDMHIYLHHTTENAFVITAIKKDSNIRKYYFLAGGGVSVDLDTAIEGAITEFIQAENNLKNLVFTPDWFAAHSIDYLFNVPDDVDFVDLKLFYQIIPYYSKDKNFKKLSWYLNDGEEIPY</sequence>
<accession>A0A242ARF0</accession>
<dbReference type="RefSeq" id="WP_086324021.1">
    <property type="nucleotide sequence ID" value="NZ_NGKW01000027.1"/>
</dbReference>
<protein>
    <recommendedName>
        <fullName evidence="1">YcaO domain-containing protein</fullName>
    </recommendedName>
</protein>
<dbReference type="Proteomes" id="UP000194885">
    <property type="component" value="Unassembled WGS sequence"/>
</dbReference>